<evidence type="ECO:0000313" key="13">
    <source>
        <dbReference type="Proteomes" id="UP000451860"/>
    </source>
</evidence>
<dbReference type="CDD" id="cd16917">
    <property type="entry name" value="HATPase_UhpB-NarQ-NarX-like"/>
    <property type="match status" value="1"/>
</dbReference>
<dbReference type="EC" id="2.7.13.3" evidence="2"/>
<evidence type="ECO:0000256" key="5">
    <source>
        <dbReference type="ARBA" id="ARBA00022741"/>
    </source>
</evidence>
<dbReference type="GO" id="GO:0000155">
    <property type="term" value="F:phosphorelay sensor kinase activity"/>
    <property type="evidence" value="ECO:0007669"/>
    <property type="project" value="InterPro"/>
</dbReference>
<evidence type="ECO:0000256" key="10">
    <source>
        <dbReference type="SAM" id="Phobius"/>
    </source>
</evidence>
<protein>
    <recommendedName>
        <fullName evidence="2">histidine kinase</fullName>
        <ecNumber evidence="2">2.7.13.3</ecNumber>
    </recommendedName>
</protein>
<feature type="transmembrane region" description="Helical" evidence="10">
    <location>
        <begin position="126"/>
        <end position="145"/>
    </location>
</feature>
<keyword evidence="13" id="KW-1185">Reference proteome</keyword>
<accession>A0A7J5URG8</accession>
<keyword evidence="10" id="KW-0472">Membrane</keyword>
<evidence type="ECO:0000256" key="2">
    <source>
        <dbReference type="ARBA" id="ARBA00012438"/>
    </source>
</evidence>
<feature type="transmembrane region" description="Helical" evidence="10">
    <location>
        <begin position="89"/>
        <end position="114"/>
    </location>
</feature>
<dbReference type="Pfam" id="PF07730">
    <property type="entry name" value="HisKA_3"/>
    <property type="match status" value="1"/>
</dbReference>
<dbReference type="GO" id="GO:0005524">
    <property type="term" value="F:ATP binding"/>
    <property type="evidence" value="ECO:0007669"/>
    <property type="project" value="UniProtKB-KW"/>
</dbReference>
<dbReference type="PANTHER" id="PTHR24421">
    <property type="entry name" value="NITRATE/NITRITE SENSOR PROTEIN NARX-RELATED"/>
    <property type="match status" value="1"/>
</dbReference>
<evidence type="ECO:0000256" key="4">
    <source>
        <dbReference type="ARBA" id="ARBA00022679"/>
    </source>
</evidence>
<dbReference type="Pfam" id="PF02518">
    <property type="entry name" value="HATPase_c"/>
    <property type="match status" value="1"/>
</dbReference>
<keyword evidence="7" id="KW-0067">ATP-binding</keyword>
<evidence type="ECO:0000256" key="3">
    <source>
        <dbReference type="ARBA" id="ARBA00022553"/>
    </source>
</evidence>
<dbReference type="GO" id="GO:0016020">
    <property type="term" value="C:membrane"/>
    <property type="evidence" value="ECO:0007669"/>
    <property type="project" value="InterPro"/>
</dbReference>
<feature type="transmembrane region" description="Helical" evidence="10">
    <location>
        <begin position="182"/>
        <end position="199"/>
    </location>
</feature>
<evidence type="ECO:0000256" key="1">
    <source>
        <dbReference type="ARBA" id="ARBA00000085"/>
    </source>
</evidence>
<evidence type="ECO:0000256" key="8">
    <source>
        <dbReference type="ARBA" id="ARBA00023012"/>
    </source>
</evidence>
<keyword evidence="10" id="KW-0812">Transmembrane</keyword>
<reference evidence="12 13" key="1">
    <citation type="submission" date="2019-10" db="EMBL/GenBank/DDBJ databases">
        <title>Georgenia wutianyii sp. nov. and Georgenia yuyongxinii sp. nov. isolated from plateau pika (Ochotona curzoniae) in the Qinghai-Tibet plateau of China.</title>
        <authorList>
            <person name="Tian Z."/>
        </authorList>
    </citation>
    <scope>NUCLEOTIDE SEQUENCE [LARGE SCALE GENOMIC DNA]</scope>
    <source>
        <strain evidence="12 13">DSM 21501</strain>
    </source>
</reference>
<dbReference type="InterPro" id="IPR011712">
    <property type="entry name" value="Sig_transdc_His_kin_sub3_dim/P"/>
</dbReference>
<dbReference type="PANTHER" id="PTHR24421:SF10">
    <property type="entry name" value="NITRATE_NITRITE SENSOR PROTEIN NARQ"/>
    <property type="match status" value="1"/>
</dbReference>
<dbReference type="InterPro" id="IPR050482">
    <property type="entry name" value="Sensor_HK_TwoCompSys"/>
</dbReference>
<dbReference type="InterPro" id="IPR003594">
    <property type="entry name" value="HATPase_dom"/>
</dbReference>
<dbReference type="SMART" id="SM00387">
    <property type="entry name" value="HATPase_c"/>
    <property type="match status" value="1"/>
</dbReference>
<keyword evidence="6 12" id="KW-0418">Kinase</keyword>
<name>A0A7J5URG8_9MICO</name>
<comment type="caution">
    <text evidence="12">The sequence shown here is derived from an EMBL/GenBank/DDBJ whole genome shotgun (WGS) entry which is preliminary data.</text>
</comment>
<feature type="transmembrane region" description="Helical" evidence="10">
    <location>
        <begin position="157"/>
        <end position="176"/>
    </location>
</feature>
<dbReference type="EMBL" id="WHJE01000017">
    <property type="protein sequence ID" value="KAE8765025.1"/>
    <property type="molecule type" value="Genomic_DNA"/>
</dbReference>
<dbReference type="SUPFAM" id="SSF55874">
    <property type="entry name" value="ATPase domain of HSP90 chaperone/DNA topoisomerase II/histidine kinase"/>
    <property type="match status" value="1"/>
</dbReference>
<feature type="domain" description="Histidine kinase/HSP90-like ATPase" evidence="11">
    <location>
        <begin position="570"/>
        <end position="661"/>
    </location>
</feature>
<evidence type="ECO:0000256" key="9">
    <source>
        <dbReference type="SAM" id="MobiDB-lite"/>
    </source>
</evidence>
<evidence type="ECO:0000259" key="11">
    <source>
        <dbReference type="SMART" id="SM00387"/>
    </source>
</evidence>
<proteinExistence type="predicted"/>
<comment type="catalytic activity">
    <reaction evidence="1">
        <text>ATP + protein L-histidine = ADP + protein N-phospho-L-histidine.</text>
        <dbReference type="EC" id="2.7.13.3"/>
    </reaction>
</comment>
<keyword evidence="5" id="KW-0547">Nucleotide-binding</keyword>
<organism evidence="12 13">
    <name type="scientific">Georgenia thermotolerans</name>
    <dbReference type="NCBI Taxonomy" id="527326"/>
    <lineage>
        <taxon>Bacteria</taxon>
        <taxon>Bacillati</taxon>
        <taxon>Actinomycetota</taxon>
        <taxon>Actinomycetes</taxon>
        <taxon>Micrococcales</taxon>
        <taxon>Bogoriellaceae</taxon>
        <taxon>Georgenia</taxon>
    </lineage>
</organism>
<feature type="transmembrane region" description="Helical" evidence="10">
    <location>
        <begin position="61"/>
        <end position="82"/>
    </location>
</feature>
<feature type="transmembrane region" description="Helical" evidence="10">
    <location>
        <begin position="275"/>
        <end position="299"/>
    </location>
</feature>
<dbReference type="GO" id="GO:0046983">
    <property type="term" value="F:protein dimerization activity"/>
    <property type="evidence" value="ECO:0007669"/>
    <property type="project" value="InterPro"/>
</dbReference>
<dbReference type="AlphaFoldDB" id="A0A7J5URG8"/>
<evidence type="ECO:0000256" key="7">
    <source>
        <dbReference type="ARBA" id="ARBA00022840"/>
    </source>
</evidence>
<evidence type="ECO:0000256" key="6">
    <source>
        <dbReference type="ARBA" id="ARBA00022777"/>
    </source>
</evidence>
<keyword evidence="10" id="KW-1133">Transmembrane helix</keyword>
<sequence>MGEPTRQDPGRPASGVLPRARPGPGGSPALALTLGGTAWLLSLAGLALYLASGPRLTPGDLFLLVDVTVGLVYGAVTALVLARRRHVVGYLLAVTSVGGAVSAVAGGWQVFALARGVDPGPLADPFGWAWVPGTLALFLVVPWLVRERPLGRAWWGPAAGGLVTLTALGCSLLSAYGALMPTLGAAVVLGLVTAGATAVRRRRAGEAEAVGLDWLAAGTAVLAVSFVPLLLPEGLVAPWLTPALHLASQALFPAAILSVVLRQRLWGIEVAVSRALLAGALTVGLAAIYLGVGVLLARLVPGQGLAQALAAAAVVVAVQPTRLWLQRRVRVMVYGAAHDPWRVAGRMGTALGRSPDPEALLASLVESVGTALRLESVTLLAGAPGEEGVMTTWGTPTTGPTRVPLVAGTEQVGVLAVTARPGEALDARTGRALEELAAVVTSGLVLARTAEELARTRERLTTARLQERRVIRRELHDGLGPWFAGLRLGLQGVSNLVETDPAAAKEMLAALAAELDQRVEDVRDLARALLPPVLEELGLEAALREAAARHGENGFEVRLACDVPPELPATVAAAAYGIAAEAILNAARHSGAASCDVEVVLDGAALRVSCRDDGAGLPADVTAGVGTRAMRERAEELGGRLEIRALVPRGTSVVAVLPVGAR</sequence>
<feature type="transmembrane region" description="Helical" evidence="10">
    <location>
        <begin position="211"/>
        <end position="231"/>
    </location>
</feature>
<dbReference type="Proteomes" id="UP000451860">
    <property type="component" value="Unassembled WGS sequence"/>
</dbReference>
<dbReference type="RefSeq" id="WP_152199613.1">
    <property type="nucleotide sequence ID" value="NZ_VUKF01000001.1"/>
</dbReference>
<dbReference type="InterPro" id="IPR036890">
    <property type="entry name" value="HATPase_C_sf"/>
</dbReference>
<dbReference type="OrthoDB" id="227596at2"/>
<keyword evidence="3" id="KW-0597">Phosphoprotein</keyword>
<dbReference type="Gene3D" id="3.30.565.10">
    <property type="entry name" value="Histidine kinase-like ATPase, C-terminal domain"/>
    <property type="match status" value="1"/>
</dbReference>
<dbReference type="Gene3D" id="1.20.5.1930">
    <property type="match status" value="1"/>
</dbReference>
<keyword evidence="8" id="KW-0902">Two-component regulatory system</keyword>
<feature type="transmembrane region" description="Helical" evidence="10">
    <location>
        <begin position="29"/>
        <end position="49"/>
    </location>
</feature>
<gene>
    <name evidence="12" type="ORF">GB883_05915</name>
</gene>
<evidence type="ECO:0000313" key="12">
    <source>
        <dbReference type="EMBL" id="KAE8765025.1"/>
    </source>
</evidence>
<feature type="transmembrane region" description="Helical" evidence="10">
    <location>
        <begin position="243"/>
        <end position="263"/>
    </location>
</feature>
<feature type="region of interest" description="Disordered" evidence="9">
    <location>
        <begin position="1"/>
        <end position="22"/>
    </location>
</feature>
<keyword evidence="4" id="KW-0808">Transferase</keyword>